<accession>A0ACC6TN44</accession>
<name>A0ACC6TN44_9CREN</name>
<dbReference type="Proteomes" id="UP000053480">
    <property type="component" value="Unassembled WGS sequence"/>
</dbReference>
<gene>
    <name evidence="1" type="ORF">TQ35_0003375</name>
</gene>
<proteinExistence type="predicted"/>
<organism evidence="1 2">
    <name type="scientific">Candidatus Aramenus sulfurataquae</name>
    <dbReference type="NCBI Taxonomy" id="1326980"/>
    <lineage>
        <taxon>Archaea</taxon>
        <taxon>Thermoproteota</taxon>
        <taxon>Thermoprotei</taxon>
        <taxon>Sulfolobales</taxon>
        <taxon>Sulfolobaceae</taxon>
        <taxon>Candidatus Aramenus</taxon>
    </lineage>
</organism>
<dbReference type="EMBL" id="JZWS03000003">
    <property type="protein sequence ID" value="MEW9491228.1"/>
    <property type="molecule type" value="Genomic_DNA"/>
</dbReference>
<evidence type="ECO:0000313" key="2">
    <source>
        <dbReference type="Proteomes" id="UP000053480"/>
    </source>
</evidence>
<comment type="caution">
    <text evidence="1">The sequence shown here is derived from an EMBL/GenBank/DDBJ whole genome shotgun (WGS) entry which is preliminary data.</text>
</comment>
<reference evidence="1" key="1">
    <citation type="submission" date="2024-07" db="EMBL/GenBank/DDBJ databases">
        <title>Metagenome and Metagenome-Assembled Genomes of Archaea from a hot spring from the geothermal field of Los Azufres, Mexico.</title>
        <authorList>
            <person name="Marin-Paredes R."/>
            <person name="Martinez-Romero E."/>
            <person name="Servin-Garciduenas L.E."/>
        </authorList>
    </citation>
    <scope>NUCLEOTIDE SEQUENCE</scope>
    <source>
        <strain evidence="1">AZ1-454</strain>
    </source>
</reference>
<evidence type="ECO:0000313" key="1">
    <source>
        <dbReference type="EMBL" id="MEW9491228.1"/>
    </source>
</evidence>
<protein>
    <submittedName>
        <fullName evidence="1">Uncharacterized protein</fullName>
    </submittedName>
</protein>
<sequence>MKALKITIPLSLATWWIPILGPIINGIANAFLERRIRPSVLSAVVSSSVASTLYVFLALKFLFVPLFGNLFQFLAVLLSVIGIGISTSVAYVVSRHMTYSYYSGDSLNVEFYAKNQEEIERRLGPFLEGCGEPIYSFSEKKIIVKRNCSQYAMEYEITQEGRKYRVSAHIKRI</sequence>